<dbReference type="AlphaFoldDB" id="A0A0D0ACU2"/>
<reference evidence="2" key="2">
    <citation type="submission" date="2015-01" db="EMBL/GenBank/DDBJ databases">
        <title>Evolutionary Origins and Diversification of the Mycorrhizal Mutualists.</title>
        <authorList>
            <consortium name="DOE Joint Genome Institute"/>
            <consortium name="Mycorrhizal Genomics Consortium"/>
            <person name="Kohler A."/>
            <person name="Kuo A."/>
            <person name="Nagy L.G."/>
            <person name="Floudas D."/>
            <person name="Copeland A."/>
            <person name="Barry K.W."/>
            <person name="Cichocki N."/>
            <person name="Veneault-Fourrey C."/>
            <person name="LaButti K."/>
            <person name="Lindquist E.A."/>
            <person name="Lipzen A."/>
            <person name="Lundell T."/>
            <person name="Morin E."/>
            <person name="Murat C."/>
            <person name="Riley R."/>
            <person name="Ohm R."/>
            <person name="Sun H."/>
            <person name="Tunlid A."/>
            <person name="Henrissat B."/>
            <person name="Grigoriev I.V."/>
            <person name="Hibbett D.S."/>
            <person name="Martin F."/>
        </authorList>
    </citation>
    <scope>NUCLEOTIDE SEQUENCE [LARGE SCALE GENOMIC DNA]</scope>
    <source>
        <strain evidence="2">UH-Slu-Lm8-n1</strain>
    </source>
</reference>
<gene>
    <name evidence="1" type="ORF">CY34DRAFT_551332</name>
</gene>
<evidence type="ECO:0000313" key="1">
    <source>
        <dbReference type="EMBL" id="KIK35934.1"/>
    </source>
</evidence>
<name>A0A0D0ACU2_9AGAM</name>
<accession>A0A0D0ACU2</accession>
<dbReference type="EMBL" id="KN835576">
    <property type="protein sequence ID" value="KIK35934.1"/>
    <property type="molecule type" value="Genomic_DNA"/>
</dbReference>
<dbReference type="InParanoid" id="A0A0D0ACU2"/>
<organism evidence="1 2">
    <name type="scientific">Suillus luteus UH-Slu-Lm8-n1</name>
    <dbReference type="NCBI Taxonomy" id="930992"/>
    <lineage>
        <taxon>Eukaryota</taxon>
        <taxon>Fungi</taxon>
        <taxon>Dikarya</taxon>
        <taxon>Basidiomycota</taxon>
        <taxon>Agaricomycotina</taxon>
        <taxon>Agaricomycetes</taxon>
        <taxon>Agaricomycetidae</taxon>
        <taxon>Boletales</taxon>
        <taxon>Suillineae</taxon>
        <taxon>Suillaceae</taxon>
        <taxon>Suillus</taxon>
    </lineage>
</organism>
<keyword evidence="2" id="KW-1185">Reference proteome</keyword>
<dbReference type="Proteomes" id="UP000054485">
    <property type="component" value="Unassembled WGS sequence"/>
</dbReference>
<dbReference type="HOGENOM" id="CLU_1661959_0_0_1"/>
<protein>
    <submittedName>
        <fullName evidence="1">Uncharacterized protein</fullName>
    </submittedName>
</protein>
<proteinExistence type="predicted"/>
<reference evidence="1 2" key="1">
    <citation type="submission" date="2014-04" db="EMBL/GenBank/DDBJ databases">
        <authorList>
            <consortium name="DOE Joint Genome Institute"/>
            <person name="Kuo A."/>
            <person name="Ruytinx J."/>
            <person name="Rineau F."/>
            <person name="Colpaert J."/>
            <person name="Kohler A."/>
            <person name="Nagy L.G."/>
            <person name="Floudas D."/>
            <person name="Copeland A."/>
            <person name="Barry K.W."/>
            <person name="Cichocki N."/>
            <person name="Veneault-Fourrey C."/>
            <person name="LaButti K."/>
            <person name="Lindquist E.A."/>
            <person name="Lipzen A."/>
            <person name="Lundell T."/>
            <person name="Morin E."/>
            <person name="Murat C."/>
            <person name="Sun H."/>
            <person name="Tunlid A."/>
            <person name="Henrissat B."/>
            <person name="Grigoriev I.V."/>
            <person name="Hibbett D.S."/>
            <person name="Martin F."/>
            <person name="Nordberg H.P."/>
            <person name="Cantor M.N."/>
            <person name="Hua S.X."/>
        </authorList>
    </citation>
    <scope>NUCLEOTIDE SEQUENCE [LARGE SCALE GENOMIC DNA]</scope>
    <source>
        <strain evidence="1 2">UH-Slu-Lm8-n1</strain>
    </source>
</reference>
<sequence>MPSVTASASSLGLHDDAITCGHILILDLSRCPGNRDQSISDLFHFFLLGMTRRRVVLLPRPDLNLPRRWYCGYFLMETFGVGRWVDVLIVISTTLGCTCDFKLATTTTTTTTTTTISPTDPPNDVLTALVVAIPLARVSSTYQPECLPLVFQAPGPSML</sequence>
<evidence type="ECO:0000313" key="2">
    <source>
        <dbReference type="Proteomes" id="UP000054485"/>
    </source>
</evidence>